<dbReference type="AlphaFoldDB" id="A0A9E8N713"/>
<keyword evidence="1" id="KW-1133">Transmembrane helix</keyword>
<dbReference type="EMBL" id="CP112998">
    <property type="protein sequence ID" value="WAC10985.1"/>
    <property type="molecule type" value="Genomic_DNA"/>
</dbReference>
<feature type="transmembrane region" description="Helical" evidence="1">
    <location>
        <begin position="95"/>
        <end position="113"/>
    </location>
</feature>
<feature type="transmembrane region" description="Helical" evidence="1">
    <location>
        <begin position="246"/>
        <end position="263"/>
    </location>
</feature>
<feature type="transmembrane region" description="Helical" evidence="1">
    <location>
        <begin position="210"/>
        <end position="226"/>
    </location>
</feature>
<proteinExistence type="predicted"/>
<evidence type="ECO:0000256" key="1">
    <source>
        <dbReference type="SAM" id="Phobius"/>
    </source>
</evidence>
<protein>
    <submittedName>
        <fullName evidence="2">Uncharacterized protein</fullName>
    </submittedName>
</protein>
<keyword evidence="1" id="KW-0812">Transmembrane</keyword>
<evidence type="ECO:0000313" key="3">
    <source>
        <dbReference type="Proteomes" id="UP001164653"/>
    </source>
</evidence>
<feature type="transmembrane region" description="Helical" evidence="1">
    <location>
        <begin position="120"/>
        <end position="137"/>
    </location>
</feature>
<feature type="transmembrane region" description="Helical" evidence="1">
    <location>
        <begin position="347"/>
        <end position="364"/>
    </location>
</feature>
<feature type="transmembrane region" description="Helical" evidence="1">
    <location>
        <begin position="309"/>
        <end position="327"/>
    </location>
</feature>
<sequence>MYLSFLGFVRNKSWLALLFCVIPVLIYVWFFSAIALNVNYVAFDDIMILGIIPGFENATLAEKWKQLTTLFPEHRLVFSRSIILLLHSFFGKVNLVWPMIIANICWGLCAFVFYRAFTRVKVNIWYFVPVMWLWFNIQSFENIFWGVSSLCNFGVLLFVLSALYFAVYCPDRIIYSLFFAVAATFTYGNGLMVFPVIGLLFLLTGRRKEFVITLLTTIVIAVIYFIDFTPITQNLDFSNAKQVKEGFFGFFGFLGSIATLTAYGVSPIMLSLAVGTGMLMIAMLLFLYRKQYLILWNSGWLKSRYTNQTALFALSIAIFVGITALALTYKRIPTDTFEGMFKGRYRMYSTLWCISLYFAFLAVSKDRLKTLLSPVIMLLAVGLNLVILQSNFAEAVNNRRAAIVQEFNARYNADWLGIRMFSMDQQHFEKIRGYYQSADPLAEGWNPKIGTDSVVCDSMYKADAIAKTADHIVVSFQNDFFKPVKDYSDGAYVLLKSSGHVYASPPNQFAVPLKTTIRRQMYFSKGAYGSFHVATVEPGVYSIYLLVRQNGKNRIYCTGQTWEEKE</sequence>
<feature type="transmembrane region" description="Helical" evidence="1">
    <location>
        <begin position="371"/>
        <end position="388"/>
    </location>
</feature>
<feature type="transmembrane region" description="Helical" evidence="1">
    <location>
        <begin position="14"/>
        <end position="36"/>
    </location>
</feature>
<dbReference type="Proteomes" id="UP001164653">
    <property type="component" value="Chromosome"/>
</dbReference>
<organism evidence="2 3">
    <name type="scientific">Dyadobacter pollutisoli</name>
    <dbReference type="NCBI Taxonomy" id="2910158"/>
    <lineage>
        <taxon>Bacteria</taxon>
        <taxon>Pseudomonadati</taxon>
        <taxon>Bacteroidota</taxon>
        <taxon>Cytophagia</taxon>
        <taxon>Cytophagales</taxon>
        <taxon>Spirosomataceae</taxon>
        <taxon>Dyadobacter</taxon>
    </lineage>
</organism>
<gene>
    <name evidence="2" type="ORF">ON006_24965</name>
</gene>
<evidence type="ECO:0000313" key="2">
    <source>
        <dbReference type="EMBL" id="WAC10985.1"/>
    </source>
</evidence>
<feature type="transmembrane region" description="Helical" evidence="1">
    <location>
        <begin position="177"/>
        <end position="204"/>
    </location>
</feature>
<reference evidence="2" key="1">
    <citation type="submission" date="2022-11" db="EMBL/GenBank/DDBJ databases">
        <title>Dyadobacter pollutisoli sp. nov., isolated from plastic dumped soil.</title>
        <authorList>
            <person name="Kim J.M."/>
            <person name="Kim K.R."/>
            <person name="Lee J.K."/>
            <person name="Hao L."/>
            <person name="Jeon C.O."/>
        </authorList>
    </citation>
    <scope>NUCLEOTIDE SEQUENCE</scope>
    <source>
        <strain evidence="2">U1</strain>
    </source>
</reference>
<feature type="transmembrane region" description="Helical" evidence="1">
    <location>
        <begin position="269"/>
        <end position="288"/>
    </location>
</feature>
<feature type="transmembrane region" description="Helical" evidence="1">
    <location>
        <begin position="143"/>
        <end position="165"/>
    </location>
</feature>
<dbReference type="RefSeq" id="WP_244822744.1">
    <property type="nucleotide sequence ID" value="NZ_CP112998.1"/>
</dbReference>
<keyword evidence="1" id="KW-0472">Membrane</keyword>
<dbReference type="KEGG" id="dpf:ON006_24965"/>
<accession>A0A9E8N713</accession>
<keyword evidence="3" id="KW-1185">Reference proteome</keyword>
<name>A0A9E8N713_9BACT</name>